<dbReference type="GO" id="GO:0008270">
    <property type="term" value="F:zinc ion binding"/>
    <property type="evidence" value="ECO:0007669"/>
    <property type="project" value="TreeGrafter"/>
</dbReference>
<dbReference type="InterPro" id="IPR004013">
    <property type="entry name" value="PHP_dom"/>
</dbReference>
<evidence type="ECO:0000259" key="1">
    <source>
        <dbReference type="SMART" id="SM00481"/>
    </source>
</evidence>
<dbReference type="Pfam" id="PF02811">
    <property type="entry name" value="PHP"/>
    <property type="match status" value="1"/>
</dbReference>
<dbReference type="Gene3D" id="3.20.20.140">
    <property type="entry name" value="Metal-dependent hydrolases"/>
    <property type="match status" value="1"/>
</dbReference>
<evidence type="ECO:0000313" key="2">
    <source>
        <dbReference type="EMBL" id="HIX46537.1"/>
    </source>
</evidence>
<reference evidence="2" key="2">
    <citation type="submission" date="2021-04" db="EMBL/GenBank/DDBJ databases">
        <authorList>
            <person name="Gilroy R."/>
        </authorList>
    </citation>
    <scope>NUCLEOTIDE SEQUENCE</scope>
    <source>
        <strain evidence="2">26628</strain>
    </source>
</reference>
<dbReference type="SMART" id="SM00481">
    <property type="entry name" value="POLIIIAc"/>
    <property type="match status" value="1"/>
</dbReference>
<dbReference type="Proteomes" id="UP000824249">
    <property type="component" value="Unassembled WGS sequence"/>
</dbReference>
<dbReference type="InterPro" id="IPR003141">
    <property type="entry name" value="Pol/His_phosphatase_N"/>
</dbReference>
<dbReference type="SUPFAM" id="SSF89550">
    <property type="entry name" value="PHP domain-like"/>
    <property type="match status" value="1"/>
</dbReference>
<dbReference type="EMBL" id="DXFD01000041">
    <property type="protein sequence ID" value="HIX46537.1"/>
    <property type="molecule type" value="Genomic_DNA"/>
</dbReference>
<dbReference type="GO" id="GO:0042578">
    <property type="term" value="F:phosphoric ester hydrolase activity"/>
    <property type="evidence" value="ECO:0007669"/>
    <property type="project" value="TreeGrafter"/>
</dbReference>
<sequence length="258" mass="29790">MLLTGDYHTHTIYSHGKGTVLENVMRAKEVGLQEIAITDHGFEQLAFGLRHERIPQLLADCKEASARTGIPVYVGTEANLCDENGRTDLKEEDYKDFDIFLMGIHRFVKFTHIRDFWNMFVRNSVDTTFHIRPSKSLVRYNTNAYINSIKKNPIDAVTHLNYQSFCDVVEVAKAARDYGTYIELNAKKVHLTDEELVKVRDTGVRFIIDSDAHTPDRVGDTKLVDKILSRVEIPRDRIDNIDGRKPNFRFRAYKEKHC</sequence>
<evidence type="ECO:0000313" key="3">
    <source>
        <dbReference type="Proteomes" id="UP000824249"/>
    </source>
</evidence>
<comment type="caution">
    <text evidence="2">The sequence shown here is derived from an EMBL/GenBank/DDBJ whole genome shotgun (WGS) entry which is preliminary data.</text>
</comment>
<gene>
    <name evidence="2" type="ORF">H9737_02470</name>
</gene>
<name>A0A9D2AQH7_9FIRM</name>
<dbReference type="InterPro" id="IPR016195">
    <property type="entry name" value="Pol/histidinol_Pase-like"/>
</dbReference>
<organism evidence="2 3">
    <name type="scientific">Candidatus Borkfalkia faecigallinarum</name>
    <dbReference type="NCBI Taxonomy" id="2838509"/>
    <lineage>
        <taxon>Bacteria</taxon>
        <taxon>Bacillati</taxon>
        <taxon>Bacillota</taxon>
        <taxon>Clostridia</taxon>
        <taxon>Christensenellales</taxon>
        <taxon>Christensenellaceae</taxon>
        <taxon>Candidatus Borkfalkia</taxon>
    </lineage>
</organism>
<dbReference type="PANTHER" id="PTHR36928:SF1">
    <property type="entry name" value="PHOSPHATASE YCDX-RELATED"/>
    <property type="match status" value="1"/>
</dbReference>
<reference evidence="2" key="1">
    <citation type="journal article" date="2021" name="PeerJ">
        <title>Extensive microbial diversity within the chicken gut microbiome revealed by metagenomics and culture.</title>
        <authorList>
            <person name="Gilroy R."/>
            <person name="Ravi A."/>
            <person name="Getino M."/>
            <person name="Pursley I."/>
            <person name="Horton D.L."/>
            <person name="Alikhan N.F."/>
            <person name="Baker D."/>
            <person name="Gharbi K."/>
            <person name="Hall N."/>
            <person name="Watson M."/>
            <person name="Adriaenssens E.M."/>
            <person name="Foster-Nyarko E."/>
            <person name="Jarju S."/>
            <person name="Secka A."/>
            <person name="Antonio M."/>
            <person name="Oren A."/>
            <person name="Chaudhuri R.R."/>
            <person name="La Ragione R."/>
            <person name="Hildebrand F."/>
            <person name="Pallen M.J."/>
        </authorList>
    </citation>
    <scope>NUCLEOTIDE SEQUENCE</scope>
    <source>
        <strain evidence="2">26628</strain>
    </source>
</reference>
<dbReference type="PANTHER" id="PTHR36928">
    <property type="entry name" value="PHOSPHATASE YCDX-RELATED"/>
    <property type="match status" value="1"/>
</dbReference>
<protein>
    <submittedName>
        <fullName evidence="2">PHP domain-containing protein</fullName>
    </submittedName>
</protein>
<feature type="domain" description="Polymerase/histidinol phosphatase N-terminal" evidence="1">
    <location>
        <begin position="5"/>
        <end position="82"/>
    </location>
</feature>
<accession>A0A9D2AQH7</accession>
<dbReference type="AlphaFoldDB" id="A0A9D2AQH7"/>
<dbReference type="GO" id="GO:0005829">
    <property type="term" value="C:cytosol"/>
    <property type="evidence" value="ECO:0007669"/>
    <property type="project" value="TreeGrafter"/>
</dbReference>
<dbReference type="InterPro" id="IPR050243">
    <property type="entry name" value="PHP_phosphatase"/>
</dbReference>
<proteinExistence type="predicted"/>